<dbReference type="EMBL" id="JXBB01000028">
    <property type="protein sequence ID" value="OAR04005.1"/>
    <property type="molecule type" value="Genomic_DNA"/>
</dbReference>
<name>A0A132N989_HYDSH</name>
<evidence type="ECO:0000313" key="1">
    <source>
        <dbReference type="EMBL" id="OAR04005.1"/>
    </source>
</evidence>
<dbReference type="Proteomes" id="UP000243024">
    <property type="component" value="Unassembled WGS sequence"/>
</dbReference>
<comment type="caution">
    <text evidence="1">The sequence shown here is derived from an EMBL/GenBank/DDBJ whole genome shotgun (WGS) entry which is preliminary data.</text>
</comment>
<dbReference type="AlphaFoldDB" id="A0A132N989"/>
<reference evidence="1 2" key="1">
    <citation type="submission" date="2015-09" db="EMBL/GenBank/DDBJ databases">
        <title>Draft genome sequence of Hydrogenibacillus schlegelii DSM 2000.</title>
        <authorList>
            <person name="Hemp J."/>
        </authorList>
    </citation>
    <scope>NUCLEOTIDE SEQUENCE [LARGE SCALE GENOMIC DNA]</scope>
    <source>
        <strain evidence="1 2">MA 48</strain>
    </source>
</reference>
<sequence length="84" mass="9510">MRQGGRDAALLPQGRTLERRKNEILADPPWRALNGDTEGVHPKIKPKMLLALCSLRSSDRPVTLFDMEPKYGLIFVTFSSKIYP</sequence>
<keyword evidence="2" id="KW-1185">Reference proteome</keyword>
<dbReference type="STRING" id="1484.SA87_00045"/>
<evidence type="ECO:0000313" key="2">
    <source>
        <dbReference type="Proteomes" id="UP000243024"/>
    </source>
</evidence>
<protein>
    <submittedName>
        <fullName evidence="1">Uncharacterized protein</fullName>
    </submittedName>
</protein>
<gene>
    <name evidence="1" type="ORF">SA87_00045</name>
</gene>
<accession>A0A132N989</accession>
<organism evidence="1 2">
    <name type="scientific">Hydrogenibacillus schlegelii</name>
    <name type="common">Bacillus schlegelii</name>
    <dbReference type="NCBI Taxonomy" id="1484"/>
    <lineage>
        <taxon>Bacteria</taxon>
        <taxon>Bacillati</taxon>
        <taxon>Bacillota</taxon>
        <taxon>Bacilli</taxon>
        <taxon>Bacillales</taxon>
        <taxon>Bacillales Family X. Incertae Sedis</taxon>
        <taxon>Hydrogenibacillus</taxon>
    </lineage>
</organism>
<proteinExistence type="predicted"/>